<dbReference type="Gene3D" id="2.160.20.10">
    <property type="entry name" value="Single-stranded right-handed beta-helix, Pectin lyase-like"/>
    <property type="match status" value="2"/>
</dbReference>
<dbReference type="PROSITE" id="PS51257">
    <property type="entry name" value="PROKAR_LIPOPROTEIN"/>
    <property type="match status" value="1"/>
</dbReference>
<evidence type="ECO:0000256" key="1">
    <source>
        <dbReference type="ARBA" id="ARBA00022729"/>
    </source>
</evidence>
<reference evidence="5" key="1">
    <citation type="submission" date="2023-07" db="EMBL/GenBank/DDBJ databases">
        <title>Genomic Encyclopedia of Type Strains, Phase IV (KMG-IV): sequencing the most valuable type-strain genomes for metagenomic binning, comparative biology and taxonomic classification.</title>
        <authorList>
            <person name="Goeker M."/>
        </authorList>
    </citation>
    <scope>NUCLEOTIDE SEQUENCE</scope>
    <source>
        <strain evidence="5">DSM 24202</strain>
    </source>
</reference>
<dbReference type="Pfam" id="PF13385">
    <property type="entry name" value="Laminin_G_3"/>
    <property type="match status" value="1"/>
</dbReference>
<dbReference type="PANTHER" id="PTHR36453">
    <property type="entry name" value="SECRETED PROTEIN-RELATED"/>
    <property type="match status" value="1"/>
</dbReference>
<dbReference type="Gene3D" id="2.60.120.200">
    <property type="match status" value="1"/>
</dbReference>
<keyword evidence="1 3" id="KW-0732">Signal</keyword>
<dbReference type="SMART" id="SM00560">
    <property type="entry name" value="LamGL"/>
    <property type="match status" value="1"/>
</dbReference>
<dbReference type="SUPFAM" id="SSF49344">
    <property type="entry name" value="CBD9-like"/>
    <property type="match status" value="1"/>
</dbReference>
<evidence type="ECO:0000256" key="2">
    <source>
        <dbReference type="ARBA" id="ARBA00023157"/>
    </source>
</evidence>
<evidence type="ECO:0000313" key="6">
    <source>
        <dbReference type="Proteomes" id="UP001238163"/>
    </source>
</evidence>
<gene>
    <name evidence="5" type="ORF">J3R75_001507</name>
</gene>
<dbReference type="Proteomes" id="UP001238163">
    <property type="component" value="Unassembled WGS sequence"/>
</dbReference>
<comment type="caution">
    <text evidence="5">The sequence shown here is derived from an EMBL/GenBank/DDBJ whole genome shotgun (WGS) entry which is preliminary data.</text>
</comment>
<keyword evidence="6" id="KW-1185">Reference proteome</keyword>
<proteinExistence type="predicted"/>
<dbReference type="RefSeq" id="WP_307260819.1">
    <property type="nucleotide sequence ID" value="NZ_JAUSVL010000001.1"/>
</dbReference>
<dbReference type="InterPro" id="IPR012334">
    <property type="entry name" value="Pectin_lyas_fold"/>
</dbReference>
<feature type="chain" id="PRO_5042135997" description="LamG-like jellyroll fold domain-containing protein" evidence="3">
    <location>
        <begin position="24"/>
        <end position="1274"/>
    </location>
</feature>
<dbReference type="SUPFAM" id="SSF49899">
    <property type="entry name" value="Concanavalin A-like lectins/glucanases"/>
    <property type="match status" value="1"/>
</dbReference>
<dbReference type="EMBL" id="JAUSVL010000001">
    <property type="protein sequence ID" value="MDQ0289400.1"/>
    <property type="molecule type" value="Genomic_DNA"/>
</dbReference>
<protein>
    <recommendedName>
        <fullName evidence="4">LamG-like jellyroll fold domain-containing protein</fullName>
    </recommendedName>
</protein>
<feature type="signal peptide" evidence="3">
    <location>
        <begin position="1"/>
        <end position="23"/>
    </location>
</feature>
<sequence>MPTSSRRLLALSAMLSVVGCLQAQPLLQWPLTEGDGNVANDHSGNGLNGVITAKWHPSAEGPVLNFDGTAATQVTIDLPEDKRLGTGSWTLSAWVRPDKLGMPESREGQNTRRMFSYGQWPQAIITLNINGNGSFGCYMAYNDVQGKRVSGDASSAPGAVALGVWTHVVMVCDREAGQLRPYVNGIRQGAKALPTTFAGDFDVFGNLSFGNGWQNYSGDMGAIGVYRQALADSAVIGLFREQSPRFGMAEDTLNEQEKAALAAAAEAAARAEAMNAYQEKSDAASAAIAAGDYRAAQAPLRELLAQTQTPAHFRSYAHLRLAQAMVLAGDRDGAQREYAALAETTDYPAVHRQEARELIDELDRQARGLPPRDPAANRTAIPSISDFAAEVVVAPDGDDSGDGTPTSPLKTLNRARDLVRALRGRGEKGAIRVLVRSGVYPVTETFTLTAEDSGTAEGPVVYQAEELGKAVFYGGAKVRDFEPVTAPDILARLPEEARGKVWQADLRAQGISNYGALRVRGGIGQPPAPPTLELFVNGQPMTLARWPNEGFVPIRELIEPGSAKEKKPSVFGYNDDRHARWTKANDPWLFGYWLFLWADATIKIGKIDTEAKTITTAEPYHYGGRGMNNTQGIIYYAFNLLEEIDQPGEWYLDREAGMLYLYPEGDPNRAIVEIGMHAGPMASLTEVSHVRLEGLAFDLGRYRGIVAENCSDCLVAGCTLTRLADTGIIATGGKRFGIFGCDLSALGRLGVILQGGDRKTLTPAGHFLENCRIHSFGRVDRTYTQAVSLGGVGNRVSHCLMYDCPTSVISMGGNDHVFEYNDVHSAVKESDDQGGVDMWGNPTFRGNIFRFNRFRSVGKPAVGHAVHGQAAIRFDDAISGQLVYGNILYQGSNGNFGAIQMNSGRDNIFDNNLFIDNKHAISGGWNPGNAHWKDTQTGKKAEAYTSDLYLERYPAIATMFDGNGRNFFWRNVFWRCGTIGQRGRNLELGENAMLAETDEPGFVDLAAGDFRLQDDSVVFKRLAFRQLPVAEIGVYEHPLRASWPVVTTPMRMPEWHSEQAAAVSGIMPHARAIHPVRAAKVASAPQLDGDINAAEWPVAPLLIKETPDRKALRGKPAEAWLMHDGDMLFVALRVPVTSEAALLAHRTGHWGQIDGMEICLRERRTAAADAPAPILVLQGFPNGAKAGLPHPEELVNPQVIALNRLAAYRAVCRDGFWSCEWSLPIAALGQAYAPGMAMQFNIGIRRLDADGWLALAGALGPNYQLDSAAVITLE</sequence>
<evidence type="ECO:0000313" key="5">
    <source>
        <dbReference type="EMBL" id="MDQ0289400.1"/>
    </source>
</evidence>
<organism evidence="5 6">
    <name type="scientific">Oligosphaera ethanolica</name>
    <dbReference type="NCBI Taxonomy" id="760260"/>
    <lineage>
        <taxon>Bacteria</taxon>
        <taxon>Pseudomonadati</taxon>
        <taxon>Lentisphaerota</taxon>
        <taxon>Oligosphaeria</taxon>
        <taxon>Oligosphaerales</taxon>
        <taxon>Oligosphaeraceae</taxon>
        <taxon>Oligosphaera</taxon>
    </lineage>
</organism>
<dbReference type="InterPro" id="IPR006558">
    <property type="entry name" value="LamG-like"/>
</dbReference>
<keyword evidence="2" id="KW-1015">Disulfide bond</keyword>
<accession>A0AAE3VFA0</accession>
<feature type="domain" description="LamG-like jellyroll fold" evidence="4">
    <location>
        <begin position="87"/>
        <end position="233"/>
    </location>
</feature>
<dbReference type="Gene3D" id="2.60.40.1190">
    <property type="match status" value="1"/>
</dbReference>
<dbReference type="AlphaFoldDB" id="A0AAE3VFA0"/>
<name>A0AAE3VFA0_9BACT</name>
<dbReference type="InterPro" id="IPR011050">
    <property type="entry name" value="Pectin_lyase_fold/virulence"/>
</dbReference>
<dbReference type="PANTHER" id="PTHR36453:SF1">
    <property type="entry name" value="RIGHT HANDED BETA HELIX DOMAIN-CONTAINING PROTEIN"/>
    <property type="match status" value="1"/>
</dbReference>
<evidence type="ECO:0000259" key="4">
    <source>
        <dbReference type="SMART" id="SM00560"/>
    </source>
</evidence>
<dbReference type="SUPFAM" id="SSF51126">
    <property type="entry name" value="Pectin lyase-like"/>
    <property type="match status" value="1"/>
</dbReference>
<evidence type="ECO:0000256" key="3">
    <source>
        <dbReference type="SAM" id="SignalP"/>
    </source>
</evidence>
<dbReference type="InterPro" id="IPR013320">
    <property type="entry name" value="ConA-like_dom_sf"/>
</dbReference>